<evidence type="ECO:0000313" key="1">
    <source>
        <dbReference type="EMBL" id="OCK44525.1"/>
    </source>
</evidence>
<dbReference type="RefSeq" id="WP_068703989.1">
    <property type="nucleotide sequence ID" value="NZ_JAUOSG010000017.1"/>
</dbReference>
<accession>A0A1B9Y3X0</accession>
<dbReference type="OrthoDB" id="982075at2"/>
<gene>
    <name evidence="1" type="ORF">BA195_06540</name>
</gene>
<dbReference type="STRING" id="447689.BA195_06540"/>
<evidence type="ECO:0000313" key="2">
    <source>
        <dbReference type="Proteomes" id="UP000093186"/>
    </source>
</evidence>
<comment type="caution">
    <text evidence="1">The sequence shown here is derived from an EMBL/GenBank/DDBJ whole genome shotgun (WGS) entry which is preliminary data.</text>
</comment>
<dbReference type="AlphaFoldDB" id="A0A1B9Y3X0"/>
<proteinExistence type="predicted"/>
<dbReference type="EMBL" id="MAKX01000001">
    <property type="protein sequence ID" value="OCK44525.1"/>
    <property type="molecule type" value="Genomic_DNA"/>
</dbReference>
<reference evidence="1 2" key="1">
    <citation type="submission" date="2016-06" db="EMBL/GenBank/DDBJ databases">
        <title>Draft Genome Sequence of Tenacibaculum soleae UCD-KL19.</title>
        <authorList>
            <person name="Eisen J.A."/>
            <person name="Coil D.A."/>
            <person name="Lujan K.M."/>
        </authorList>
    </citation>
    <scope>NUCLEOTIDE SEQUENCE [LARGE SCALE GENOMIC DNA]</scope>
    <source>
        <strain evidence="1 2">UCD-KL19</strain>
    </source>
</reference>
<name>A0A1B9Y3X0_9FLAO</name>
<organism evidence="1 2">
    <name type="scientific">Tenacibaculum soleae</name>
    <dbReference type="NCBI Taxonomy" id="447689"/>
    <lineage>
        <taxon>Bacteria</taxon>
        <taxon>Pseudomonadati</taxon>
        <taxon>Bacteroidota</taxon>
        <taxon>Flavobacteriia</taxon>
        <taxon>Flavobacteriales</taxon>
        <taxon>Flavobacteriaceae</taxon>
        <taxon>Tenacibaculum</taxon>
    </lineage>
</organism>
<keyword evidence="2" id="KW-1185">Reference proteome</keyword>
<dbReference type="Proteomes" id="UP000093186">
    <property type="component" value="Unassembled WGS sequence"/>
</dbReference>
<protein>
    <submittedName>
        <fullName evidence="1">Uncharacterized protein</fullName>
    </submittedName>
</protein>
<sequence length="95" mass="10825">MNTINDIKVIEKECIKFLTFSKNEVLGRKEERLNRILDLKRALALGNLEKEKVKITFVDDTGLKMVETTIWGLTDKSVILKQATIIPLQRILGVA</sequence>